<dbReference type="Proteomes" id="UP000034140">
    <property type="component" value="Unassembled WGS sequence"/>
</dbReference>
<comment type="caution">
    <text evidence="2">The sequence shown here is derived from an EMBL/GenBank/DDBJ whole genome shotgun (WGS) entry which is preliminary data.</text>
</comment>
<dbReference type="EMBL" id="LBRE01000017">
    <property type="protein sequence ID" value="KKP92281.1"/>
    <property type="molecule type" value="Genomic_DNA"/>
</dbReference>
<dbReference type="InterPro" id="IPR025375">
    <property type="entry name" value="DUF4365"/>
</dbReference>
<dbReference type="AlphaFoldDB" id="A0A0G0DT88"/>
<name>A0A0G0DT88_9BACT</name>
<protein>
    <recommendedName>
        <fullName evidence="1">DUF4365 domain-containing protein</fullName>
    </recommendedName>
</protein>
<evidence type="ECO:0000259" key="1">
    <source>
        <dbReference type="Pfam" id="PF14280"/>
    </source>
</evidence>
<evidence type="ECO:0000313" key="3">
    <source>
        <dbReference type="Proteomes" id="UP000034140"/>
    </source>
</evidence>
<evidence type="ECO:0000313" key="2">
    <source>
        <dbReference type="EMBL" id="KKP92281.1"/>
    </source>
</evidence>
<sequence>MEGEEEILKSGVHTESSSIDGASINWLGYILFNSKLITPELKHGDKFSNIDGSITILESKGGESFGSLEVQVKKLVKKKTMISYSLKDKFVAYAKKHFESPPLLIVVDTEQEVAYWVEMNELTLSQMNGNTVRLDPQNEISKSDSSYYSQWKKILSIRKISVPLNRWKKNHQLGVYEIDFIRGNYNDLGKTIEETLGSYGAEKLKQYIFPEQFQVQENTNDTEIVRVSKNFVSKIKKEYLLPLIDFAFPVFSDGRGKQKRIIISRILKISEGNEGKMIEELIAEKKLAINENLYITPDANEVKIIQNKMIDEGIINVEDLINLFTNEGYE</sequence>
<organism evidence="2 3">
    <name type="scientific">candidate division WS6 bacterium GW2011_GWC1_36_11</name>
    <dbReference type="NCBI Taxonomy" id="1619090"/>
    <lineage>
        <taxon>Bacteria</taxon>
        <taxon>Candidatus Dojkabacteria</taxon>
    </lineage>
</organism>
<gene>
    <name evidence="2" type="ORF">UR96_C0017G0013</name>
</gene>
<accession>A0A0G0DT88</accession>
<reference evidence="2 3" key="1">
    <citation type="journal article" date="2015" name="Nature">
        <title>rRNA introns, odd ribosomes, and small enigmatic genomes across a large radiation of phyla.</title>
        <authorList>
            <person name="Brown C.T."/>
            <person name="Hug L.A."/>
            <person name="Thomas B.C."/>
            <person name="Sharon I."/>
            <person name="Castelle C.J."/>
            <person name="Singh A."/>
            <person name="Wilkins M.J."/>
            <person name="Williams K.H."/>
            <person name="Banfield J.F."/>
        </authorList>
    </citation>
    <scope>NUCLEOTIDE SEQUENCE [LARGE SCALE GENOMIC DNA]</scope>
</reference>
<dbReference type="Pfam" id="PF14280">
    <property type="entry name" value="DUF4365"/>
    <property type="match status" value="1"/>
</dbReference>
<feature type="domain" description="DUF4365" evidence="1">
    <location>
        <begin position="48"/>
        <end position="143"/>
    </location>
</feature>
<proteinExistence type="predicted"/>